<gene>
    <name evidence="1" type="ORF">FOB51_08090</name>
</gene>
<dbReference type="RefSeq" id="WP_150350250.1">
    <property type="nucleotide sequence ID" value="NZ_CP044081.1"/>
</dbReference>
<proteinExistence type="predicted"/>
<reference evidence="1" key="1">
    <citation type="submission" date="2019-09" db="EMBL/GenBank/DDBJ databases">
        <title>FDA dAtabase for Regulatory Grade micrObial Sequences (FDA-ARGOS): Supporting development and validation of Infectious Disease Dx tests.</title>
        <authorList>
            <person name="Sciortino C."/>
            <person name="Tallon L."/>
            <person name="Sadzewicz L."/>
            <person name="Vavikolanu K."/>
            <person name="Mehta A."/>
            <person name="Aluvathingal J."/>
            <person name="Nadendla S."/>
            <person name="Nandy P."/>
            <person name="Geyer C."/>
            <person name="Yan Y."/>
            <person name="Sichtig H."/>
        </authorList>
    </citation>
    <scope>NUCLEOTIDE SEQUENCE [LARGE SCALE GENOMIC DNA]</scope>
    <source>
        <strain evidence="1">FDAARGOS_643</strain>
    </source>
</reference>
<evidence type="ECO:0000313" key="1">
    <source>
        <dbReference type="EMBL" id="QEU07969.1"/>
    </source>
</evidence>
<name>A0A5P2QRB5_9RHOB</name>
<accession>A0A5P2QRB5</accession>
<dbReference type="AlphaFoldDB" id="A0A5P2QRB5"/>
<dbReference type="EMBL" id="CP044081">
    <property type="protein sequence ID" value="QEU07969.1"/>
    <property type="molecule type" value="Genomic_DNA"/>
</dbReference>
<organism evidence="1">
    <name type="scientific">Paracoccus yeei</name>
    <dbReference type="NCBI Taxonomy" id="147645"/>
    <lineage>
        <taxon>Bacteria</taxon>
        <taxon>Pseudomonadati</taxon>
        <taxon>Pseudomonadota</taxon>
        <taxon>Alphaproteobacteria</taxon>
        <taxon>Rhodobacterales</taxon>
        <taxon>Paracoccaceae</taxon>
        <taxon>Paracoccus</taxon>
    </lineage>
</organism>
<sequence length="158" mass="18418">MIVQYSKGLMRDLTVHAWYIKPLKAIIDFDLEIAVPLKSAKDAPFFMPQIDLLYADPDVTHTQLGFAPRNFGEMLSCFLIVNAYDIKVILKLSRLLLGHKFNRRRFEGLFWQNASDAINVSRYCYFGDALDAPGELGYWKNKQLNADIRWERIRRMVN</sequence>
<dbReference type="Proteomes" id="UP000324507">
    <property type="component" value="Chromosome"/>
</dbReference>
<protein>
    <submittedName>
        <fullName evidence="1">Uncharacterized protein</fullName>
    </submittedName>
</protein>